<organism evidence="1">
    <name type="scientific">marine sediment metagenome</name>
    <dbReference type="NCBI Taxonomy" id="412755"/>
    <lineage>
        <taxon>unclassified sequences</taxon>
        <taxon>metagenomes</taxon>
        <taxon>ecological metagenomes</taxon>
    </lineage>
</organism>
<sequence>MLHNIRWTSQKITAYLELIQPYVYKSRIQLPPFHYLELNDPLEEPPIDLEIAEKNWQKISANSNWGRANVNFLLRTDFQVPLDWRQDDIFALYLPIGEAGDFSHPEALAYIDGIPCAGIDRHHQEILLPGEIMPGESHNLVLHGWTGSLSHGKRVSLTMGDCALVVIDQPTRDFIALTKVALGVADHLDENNPVRIHLLNSLNQAFKHLDIREPLDEKFYEKVQDAHNTLINGIKLSGSPLEVDITAVGHAHLDLGWL</sequence>
<name>X1BYX5_9ZZZZ</name>
<dbReference type="EMBL" id="BART01026780">
    <property type="protein sequence ID" value="GAH01016.1"/>
    <property type="molecule type" value="Genomic_DNA"/>
</dbReference>
<evidence type="ECO:0000313" key="1">
    <source>
        <dbReference type="EMBL" id="GAH01016.1"/>
    </source>
</evidence>
<protein>
    <recommendedName>
        <fullName evidence="2">Glycoside hydrolase family 38 N-terminal domain-containing protein</fullName>
    </recommendedName>
</protein>
<evidence type="ECO:0008006" key="2">
    <source>
        <dbReference type="Google" id="ProtNLM"/>
    </source>
</evidence>
<comment type="caution">
    <text evidence="1">The sequence shown here is derived from an EMBL/GenBank/DDBJ whole genome shotgun (WGS) entry which is preliminary data.</text>
</comment>
<proteinExistence type="predicted"/>
<accession>X1BYX5</accession>
<feature type="non-terminal residue" evidence="1">
    <location>
        <position position="258"/>
    </location>
</feature>
<dbReference type="AlphaFoldDB" id="X1BYX5"/>
<gene>
    <name evidence="1" type="ORF">S01H4_47658</name>
</gene>
<reference evidence="1" key="1">
    <citation type="journal article" date="2014" name="Front. Microbiol.">
        <title>High frequency of phylogenetically diverse reductive dehalogenase-homologous genes in deep subseafloor sedimentary metagenomes.</title>
        <authorList>
            <person name="Kawai M."/>
            <person name="Futagami T."/>
            <person name="Toyoda A."/>
            <person name="Takaki Y."/>
            <person name="Nishi S."/>
            <person name="Hori S."/>
            <person name="Arai W."/>
            <person name="Tsubouchi T."/>
            <person name="Morono Y."/>
            <person name="Uchiyama I."/>
            <person name="Ito T."/>
            <person name="Fujiyama A."/>
            <person name="Inagaki F."/>
            <person name="Takami H."/>
        </authorList>
    </citation>
    <scope>NUCLEOTIDE SEQUENCE</scope>
    <source>
        <strain evidence="1">Expedition CK06-06</strain>
    </source>
</reference>